<dbReference type="CDD" id="cd00586">
    <property type="entry name" value="4HBT"/>
    <property type="match status" value="1"/>
</dbReference>
<evidence type="ECO:0000313" key="2">
    <source>
        <dbReference type="Proteomes" id="UP000005713"/>
    </source>
</evidence>
<protein>
    <submittedName>
        <fullName evidence="1">Thioesterase superfamily protein</fullName>
    </submittedName>
</protein>
<sequence>MHFTFPQKVLFKHCDPAGIVFYPRFFEMINDAVETLFSDLLGWPFEDMHAEAGVPTAAFDVRFKRPCRHGDQLELRLTLTRLGRSSLSLTTRAVRQDTVCFEADQTLVCVDSEGRPAAWPEHVRARIEDIMEAQT</sequence>
<comment type="caution">
    <text evidence="1">The sequence shown here is derived from an EMBL/GenBank/DDBJ whole genome shotgun (WGS) entry which is preliminary data.</text>
</comment>
<dbReference type="Gene3D" id="3.10.129.10">
    <property type="entry name" value="Hotdog Thioesterase"/>
    <property type="match status" value="1"/>
</dbReference>
<reference evidence="1 2" key="1">
    <citation type="submission" date="2006-06" db="EMBL/GenBank/DDBJ databases">
        <authorList>
            <person name="Moran M.A."/>
            <person name="Ferriera S."/>
            <person name="Johnson J."/>
            <person name="Kravitz S."/>
            <person name="Beeson K."/>
            <person name="Sutton G."/>
            <person name="Rogers Y.-H."/>
            <person name="Friedman R."/>
            <person name="Frazier M."/>
            <person name="Venter J.C."/>
        </authorList>
    </citation>
    <scope>NUCLEOTIDE SEQUENCE [LARGE SCALE GENOMIC DNA]</scope>
    <source>
        <strain evidence="1 2">E-37</strain>
    </source>
</reference>
<dbReference type="Pfam" id="PF13279">
    <property type="entry name" value="4HBT_2"/>
    <property type="match status" value="1"/>
</dbReference>
<dbReference type="SUPFAM" id="SSF54637">
    <property type="entry name" value="Thioesterase/thiol ester dehydrase-isomerase"/>
    <property type="match status" value="1"/>
</dbReference>
<dbReference type="EMBL" id="AAYA01000012">
    <property type="protein sequence ID" value="EBA06837.1"/>
    <property type="molecule type" value="Genomic_DNA"/>
</dbReference>
<dbReference type="eggNOG" id="COG0824">
    <property type="taxonomic scope" value="Bacteria"/>
</dbReference>
<dbReference type="InterPro" id="IPR029069">
    <property type="entry name" value="HotDog_dom_sf"/>
</dbReference>
<accession>A3K778</accession>
<evidence type="ECO:0000313" key="1">
    <source>
        <dbReference type="EMBL" id="EBA06837.1"/>
    </source>
</evidence>
<dbReference type="Proteomes" id="UP000005713">
    <property type="component" value="Unassembled WGS sequence"/>
</dbReference>
<dbReference type="AlphaFoldDB" id="A3K778"/>
<gene>
    <name evidence="1" type="ORF">SSE37_00160</name>
</gene>
<dbReference type="RefSeq" id="WP_005861461.1">
    <property type="nucleotide sequence ID" value="NZ_AAYA01000012.1"/>
</dbReference>
<organism evidence="1 2">
    <name type="scientific">Sagittula stellata (strain ATCC 700073 / DSM 11524 / E-37)</name>
    <dbReference type="NCBI Taxonomy" id="388399"/>
    <lineage>
        <taxon>Bacteria</taxon>
        <taxon>Pseudomonadati</taxon>
        <taxon>Pseudomonadota</taxon>
        <taxon>Alphaproteobacteria</taxon>
        <taxon>Rhodobacterales</taxon>
        <taxon>Roseobacteraceae</taxon>
        <taxon>Sagittula</taxon>
    </lineage>
</organism>
<name>A3K778_SAGS3</name>
<proteinExistence type="predicted"/>
<dbReference type="OrthoDB" id="7204167at2"/>
<keyword evidence="2" id="KW-1185">Reference proteome</keyword>